<reference evidence="2" key="1">
    <citation type="journal article" date="2019" name="Int. J. Syst. Evol. Microbiol.">
        <title>The Global Catalogue of Microorganisms (GCM) 10K type strain sequencing project: providing services to taxonomists for standard genome sequencing and annotation.</title>
        <authorList>
            <consortium name="The Broad Institute Genomics Platform"/>
            <consortium name="The Broad Institute Genome Sequencing Center for Infectious Disease"/>
            <person name="Wu L."/>
            <person name="Ma J."/>
        </authorList>
    </citation>
    <scope>NUCLEOTIDE SEQUENCE [LARGE SCALE GENOMIC DNA]</scope>
    <source>
        <strain evidence="2">JCM 17925</strain>
    </source>
</reference>
<proteinExistence type="predicted"/>
<dbReference type="SUPFAM" id="SSF52172">
    <property type="entry name" value="CheY-like"/>
    <property type="match status" value="1"/>
</dbReference>
<sequence>MSLYMEISTCLLVITSNPEDLLQIRRSFAKEQLLVEGLTTMFDFYVEQYLSQMSENRLFSHILLDLDMGYQPALDIVSLLKRHPLTRHIPLTVYSQYQSACLIRLVEEYGVNTYLVRSYGWPATAKVVKGICRRAEQVASGRCKAAFSSKAAA</sequence>
<gene>
    <name evidence="1" type="ORF">GCM10023187_47100</name>
</gene>
<dbReference type="Gene3D" id="3.40.50.2300">
    <property type="match status" value="1"/>
</dbReference>
<evidence type="ECO:0000313" key="2">
    <source>
        <dbReference type="Proteomes" id="UP001500936"/>
    </source>
</evidence>
<dbReference type="EMBL" id="BAABHB010000013">
    <property type="protein sequence ID" value="GAA4416036.1"/>
    <property type="molecule type" value="Genomic_DNA"/>
</dbReference>
<comment type="caution">
    <text evidence="1">The sequence shown here is derived from an EMBL/GenBank/DDBJ whole genome shotgun (WGS) entry which is preliminary data.</text>
</comment>
<evidence type="ECO:0000313" key="1">
    <source>
        <dbReference type="EMBL" id="GAA4416036.1"/>
    </source>
</evidence>
<name>A0ABP8KTS7_9BACT</name>
<dbReference type="Proteomes" id="UP001500936">
    <property type="component" value="Unassembled WGS sequence"/>
</dbReference>
<protein>
    <recommendedName>
        <fullName evidence="3">Response regulator receiver domain-containing protein</fullName>
    </recommendedName>
</protein>
<keyword evidence="2" id="KW-1185">Reference proteome</keyword>
<evidence type="ECO:0008006" key="3">
    <source>
        <dbReference type="Google" id="ProtNLM"/>
    </source>
</evidence>
<organism evidence="1 2">
    <name type="scientific">Nibrella viscosa</name>
    <dbReference type="NCBI Taxonomy" id="1084524"/>
    <lineage>
        <taxon>Bacteria</taxon>
        <taxon>Pseudomonadati</taxon>
        <taxon>Bacteroidota</taxon>
        <taxon>Cytophagia</taxon>
        <taxon>Cytophagales</taxon>
        <taxon>Spirosomataceae</taxon>
        <taxon>Nibrella</taxon>
    </lineage>
</organism>
<accession>A0ABP8KTS7</accession>
<dbReference type="InterPro" id="IPR011006">
    <property type="entry name" value="CheY-like_superfamily"/>
</dbReference>